<feature type="binding site" evidence="6">
    <location>
        <begin position="173"/>
        <end position="178"/>
    </location>
    <ligand>
        <name>NAD(+)</name>
        <dbReference type="ChEBI" id="CHEBI:57540"/>
    </ligand>
</feature>
<feature type="binding site" evidence="6">
    <location>
        <begin position="62"/>
        <end position="63"/>
    </location>
    <ligand>
        <name>NAD(+)</name>
        <dbReference type="ChEBI" id="CHEBI:57540"/>
    </ligand>
</feature>
<feature type="binding site" evidence="6">
    <location>
        <position position="143"/>
    </location>
    <ligand>
        <name>NAD(+)</name>
        <dbReference type="ChEBI" id="CHEBI:57540"/>
    </ligand>
</feature>
<organism evidence="7 8">
    <name type="scientific">Ruminococcus hominis</name>
    <dbReference type="NCBI Taxonomy" id="2763065"/>
    <lineage>
        <taxon>Bacteria</taxon>
        <taxon>Bacillati</taxon>
        <taxon>Bacillota</taxon>
        <taxon>Clostridia</taxon>
        <taxon>Eubacteriales</taxon>
        <taxon>Oscillospiraceae</taxon>
        <taxon>Ruminococcus</taxon>
    </lineage>
</organism>
<comment type="function">
    <text evidence="6">Involved in the regulation of the intracellular balance of NAD and NADP, and is a key enzyme in the biosynthesis of NADP. Catalyzes specifically the phosphorylation on 2'-hydroxyl of the adenosine moiety of NAD to yield NADP.</text>
</comment>
<dbReference type="PANTHER" id="PTHR20275:SF0">
    <property type="entry name" value="NAD KINASE"/>
    <property type="match status" value="1"/>
</dbReference>
<name>A0ABR7G6T9_9FIRM</name>
<comment type="similarity">
    <text evidence="6">Belongs to the NAD kinase family.</text>
</comment>
<comment type="cofactor">
    <cofactor evidence="6">
        <name>a divalent metal cation</name>
        <dbReference type="ChEBI" id="CHEBI:60240"/>
    </cofactor>
</comment>
<dbReference type="PANTHER" id="PTHR20275">
    <property type="entry name" value="NAD KINASE"/>
    <property type="match status" value="1"/>
</dbReference>
<evidence type="ECO:0000256" key="6">
    <source>
        <dbReference type="HAMAP-Rule" id="MF_00361"/>
    </source>
</evidence>
<evidence type="ECO:0000256" key="2">
    <source>
        <dbReference type="ARBA" id="ARBA00022777"/>
    </source>
</evidence>
<dbReference type="SUPFAM" id="SSF111331">
    <property type="entry name" value="NAD kinase/diacylglycerol kinase-like"/>
    <property type="match status" value="1"/>
</dbReference>
<evidence type="ECO:0000313" key="8">
    <source>
        <dbReference type="Proteomes" id="UP000631576"/>
    </source>
</evidence>
<keyword evidence="6" id="KW-0547">Nucleotide-binding</keyword>
<keyword evidence="3 6" id="KW-0521">NADP</keyword>
<sequence length="277" mass="30426">MDRFYVITNQLKDTDYRITNEIKEYIEKNGKTCVIAQKDEEGYLIPGTVPKDIQCAIVLGGDGTLIRAARELEGYHIPLLGVNMGTLGYLAEVELHDYRTALDKLFAKEPEVEDRMMLRGSVNGGKSHVAVNDIVVTRSGELRVVHLDIYVNGALLNSYRADGVIISTPTGTTGYNLSAGGPIVEPTASMFVITPICSHALNASSVVLSAEDTIEVKVCEGRYGRQEHALVTFDGAEEIAVRTGDRVVVQKAEDTTKLIKLNKESFMITMREKMKGN</sequence>
<reference evidence="7 8" key="1">
    <citation type="submission" date="2020-08" db="EMBL/GenBank/DDBJ databases">
        <title>Genome public.</title>
        <authorList>
            <person name="Liu C."/>
            <person name="Sun Q."/>
        </authorList>
    </citation>
    <scope>NUCLEOTIDE SEQUENCE [LARGE SCALE GENOMIC DNA]</scope>
    <source>
        <strain evidence="7 8">NSJ-13</strain>
    </source>
</reference>
<dbReference type="InterPro" id="IPR016064">
    <property type="entry name" value="NAD/diacylglycerol_kinase_sf"/>
</dbReference>
<protein>
    <recommendedName>
        <fullName evidence="6">NAD kinase</fullName>
        <ecNumber evidence="6">2.7.1.23</ecNumber>
    </recommendedName>
    <alternativeName>
        <fullName evidence="6">ATP-dependent NAD kinase</fullName>
    </alternativeName>
</protein>
<comment type="catalytic activity">
    <reaction evidence="5 6">
        <text>NAD(+) + ATP = ADP + NADP(+) + H(+)</text>
        <dbReference type="Rhea" id="RHEA:18629"/>
        <dbReference type="ChEBI" id="CHEBI:15378"/>
        <dbReference type="ChEBI" id="CHEBI:30616"/>
        <dbReference type="ChEBI" id="CHEBI:57540"/>
        <dbReference type="ChEBI" id="CHEBI:58349"/>
        <dbReference type="ChEBI" id="CHEBI:456216"/>
        <dbReference type="EC" id="2.7.1.23"/>
    </reaction>
</comment>
<evidence type="ECO:0000256" key="5">
    <source>
        <dbReference type="ARBA" id="ARBA00047925"/>
    </source>
</evidence>
<dbReference type="InterPro" id="IPR017438">
    <property type="entry name" value="ATP-NAD_kinase_N"/>
</dbReference>
<feature type="binding site" evidence="6">
    <location>
        <position position="67"/>
    </location>
    <ligand>
        <name>NAD(+)</name>
        <dbReference type="ChEBI" id="CHEBI:57540"/>
    </ligand>
</feature>
<dbReference type="Proteomes" id="UP000631576">
    <property type="component" value="Unassembled WGS sequence"/>
</dbReference>
<keyword evidence="6" id="KW-0963">Cytoplasm</keyword>
<evidence type="ECO:0000256" key="3">
    <source>
        <dbReference type="ARBA" id="ARBA00022857"/>
    </source>
</evidence>
<dbReference type="RefSeq" id="WP_186864854.1">
    <property type="nucleotide sequence ID" value="NZ_JACOPE010000001.1"/>
</dbReference>
<evidence type="ECO:0000256" key="1">
    <source>
        <dbReference type="ARBA" id="ARBA00022679"/>
    </source>
</evidence>
<proteinExistence type="inferred from homology"/>
<accession>A0ABR7G6T9</accession>
<comment type="caution">
    <text evidence="7">The sequence shown here is derived from an EMBL/GenBank/DDBJ whole genome shotgun (WGS) entry which is preliminary data.</text>
</comment>
<dbReference type="EC" id="2.7.1.23" evidence="6"/>
<gene>
    <name evidence="6" type="primary">nadK</name>
    <name evidence="7" type="ORF">H8S40_06150</name>
</gene>
<keyword evidence="8" id="KW-1185">Reference proteome</keyword>
<feature type="binding site" evidence="6">
    <location>
        <position position="160"/>
    </location>
    <ligand>
        <name>NAD(+)</name>
        <dbReference type="ChEBI" id="CHEBI:57540"/>
    </ligand>
</feature>
<dbReference type="InterPro" id="IPR002504">
    <property type="entry name" value="NADK"/>
</dbReference>
<dbReference type="HAMAP" id="MF_00361">
    <property type="entry name" value="NAD_kinase"/>
    <property type="match status" value="1"/>
</dbReference>
<dbReference type="GO" id="GO:0016301">
    <property type="term" value="F:kinase activity"/>
    <property type="evidence" value="ECO:0007669"/>
    <property type="project" value="UniProtKB-KW"/>
</dbReference>
<dbReference type="EMBL" id="JACOPE010000001">
    <property type="protein sequence ID" value="MBC5683150.1"/>
    <property type="molecule type" value="Genomic_DNA"/>
</dbReference>
<comment type="caution">
    <text evidence="6">Lacks conserved residue(s) required for the propagation of feature annotation.</text>
</comment>
<keyword evidence="4 6" id="KW-0520">NAD</keyword>
<keyword evidence="2 6" id="KW-0418">Kinase</keyword>
<dbReference type="Pfam" id="PF01513">
    <property type="entry name" value="NAD_kinase"/>
    <property type="match status" value="1"/>
</dbReference>
<evidence type="ECO:0000313" key="7">
    <source>
        <dbReference type="EMBL" id="MBC5683150.1"/>
    </source>
</evidence>
<keyword evidence="1 6" id="KW-0808">Transferase</keyword>
<evidence type="ECO:0000256" key="4">
    <source>
        <dbReference type="ARBA" id="ARBA00023027"/>
    </source>
</evidence>
<dbReference type="Gene3D" id="3.40.50.10330">
    <property type="entry name" value="Probable inorganic polyphosphate/atp-NAD kinase, domain 1"/>
    <property type="match status" value="1"/>
</dbReference>
<feature type="binding site" evidence="6">
    <location>
        <position position="162"/>
    </location>
    <ligand>
        <name>NAD(+)</name>
        <dbReference type="ChEBI" id="CHEBI:57540"/>
    </ligand>
</feature>
<dbReference type="Pfam" id="PF20143">
    <property type="entry name" value="NAD_kinase_C"/>
    <property type="match status" value="1"/>
</dbReference>
<dbReference type="InterPro" id="IPR017437">
    <property type="entry name" value="ATP-NAD_kinase_PpnK-typ_C"/>
</dbReference>
<comment type="subcellular location">
    <subcellularLocation>
        <location evidence="6">Cytoplasm</location>
    </subcellularLocation>
</comment>
<feature type="active site" description="Proton acceptor" evidence="6">
    <location>
        <position position="62"/>
    </location>
</feature>
<feature type="binding site" evidence="6">
    <location>
        <begin position="132"/>
        <end position="133"/>
    </location>
    <ligand>
        <name>NAD(+)</name>
        <dbReference type="ChEBI" id="CHEBI:57540"/>
    </ligand>
</feature>
<dbReference type="Gene3D" id="2.60.200.30">
    <property type="entry name" value="Probable inorganic polyphosphate/atp-NAD kinase, domain 2"/>
    <property type="match status" value="1"/>
</dbReference>
<keyword evidence="6" id="KW-0067">ATP-binding</keyword>